<keyword evidence="3" id="KW-0206">Cytoskeleton</keyword>
<feature type="region of interest" description="Disordered" evidence="4">
    <location>
        <begin position="2479"/>
        <end position="2530"/>
    </location>
</feature>
<comment type="subcellular location">
    <subcellularLocation>
        <location evidence="1">Cytoplasm</location>
        <location evidence="1">Cytoskeleton</location>
        <location evidence="1">Microtubule organizing center</location>
        <location evidence="1">Centrosome</location>
    </subcellularLocation>
</comment>
<evidence type="ECO:0000313" key="6">
    <source>
        <dbReference type="Proteomes" id="UP000694843"/>
    </source>
</evidence>
<feature type="region of interest" description="Disordered" evidence="4">
    <location>
        <begin position="315"/>
        <end position="335"/>
    </location>
</feature>
<proteinExistence type="predicted"/>
<feature type="region of interest" description="Disordered" evidence="4">
    <location>
        <begin position="449"/>
        <end position="470"/>
    </location>
</feature>
<feature type="region of interest" description="Disordered" evidence="4">
    <location>
        <begin position="1796"/>
        <end position="1842"/>
    </location>
</feature>
<evidence type="ECO:0000259" key="5">
    <source>
        <dbReference type="Pfam" id="PF15309"/>
    </source>
</evidence>
<feature type="compositionally biased region" description="Polar residues" evidence="4">
    <location>
        <begin position="3004"/>
        <end position="3020"/>
    </location>
</feature>
<feature type="region of interest" description="Disordered" evidence="4">
    <location>
        <begin position="2978"/>
        <end position="3050"/>
    </location>
</feature>
<feature type="region of interest" description="Disordered" evidence="4">
    <location>
        <begin position="1599"/>
        <end position="1622"/>
    </location>
</feature>
<feature type="region of interest" description="Disordered" evidence="4">
    <location>
        <begin position="1859"/>
        <end position="1884"/>
    </location>
</feature>
<dbReference type="GeneID" id="108666642"/>
<feature type="region of interest" description="Disordered" evidence="4">
    <location>
        <begin position="2191"/>
        <end position="2210"/>
    </location>
</feature>
<dbReference type="Pfam" id="PF15309">
    <property type="entry name" value="ALMS_motif"/>
    <property type="match status" value="1"/>
</dbReference>
<feature type="region of interest" description="Disordered" evidence="4">
    <location>
        <begin position="593"/>
        <end position="612"/>
    </location>
</feature>
<feature type="region of interest" description="Disordered" evidence="4">
    <location>
        <begin position="2133"/>
        <end position="2169"/>
    </location>
</feature>
<feature type="compositionally biased region" description="Polar residues" evidence="4">
    <location>
        <begin position="2790"/>
        <end position="2801"/>
    </location>
</feature>
<accession>A0A8B7N593</accession>
<feature type="region of interest" description="Disordered" evidence="4">
    <location>
        <begin position="2262"/>
        <end position="2291"/>
    </location>
</feature>
<reference evidence="7" key="1">
    <citation type="submission" date="2025-08" db="UniProtKB">
        <authorList>
            <consortium name="RefSeq"/>
        </authorList>
    </citation>
    <scope>IDENTIFICATION</scope>
    <source>
        <tissue evidence="7">Whole organism</tissue>
    </source>
</reference>
<feature type="compositionally biased region" description="Low complexity" evidence="4">
    <location>
        <begin position="318"/>
        <end position="330"/>
    </location>
</feature>
<feature type="compositionally biased region" description="Polar residues" evidence="4">
    <location>
        <begin position="282"/>
        <end position="299"/>
    </location>
</feature>
<feature type="region of interest" description="Disordered" evidence="4">
    <location>
        <begin position="702"/>
        <end position="744"/>
    </location>
</feature>
<dbReference type="GO" id="GO:0005813">
    <property type="term" value="C:centrosome"/>
    <property type="evidence" value="ECO:0007669"/>
    <property type="project" value="UniProtKB-SubCell"/>
</dbReference>
<sequence length="3390" mass="367120">MDGGAGLPEVYLHSSQQSSITGALAPNLEQMSLEKQEFSVARNADEFSHAESVSPIKGDQETKMLRSTNTCSSDNHVISCKSNYQENKRIFNYDSTAKLPAPKLITDHPDMFCIRGATKLPGGPETHEVCGPGHAATNTFKCSVLDNASDFVELKQTVPRSKTKSCSQDAFGNQCGAAKLMTRRTQSNSENTVKLGGKSVPTISSSIAVNQEYKIRPHGNVASCITQHGLFCSKSVADEQILTSKNLHMKSSGSLHLSAKPSDLSLSDFLTHSKKLADKESSSLGSQSENTDSTSTVISKPQVCKELESHEYDHQTCSSYSNTPFPSSSPEQDIDTENIASPVSVFMMHSSECDSNADNLSPAFLDTSNIESSSLSTETLKPNFEIGGILSQQSASQKLNTGDSVVNQSSEFSWNSNSAEPRRKLTELSAYIAPLTVVSEQEISLASLMSVESTQPPESSERETSPSLFSISSAASSKRLEWDSAADVGYGGVANKKHSSTSSLSTLERLTIGKFVSNIAPDDSRRVVLSRRKHLAQEKSARKFHASSTDARDQFGCEGLKKTRLASKISLPQKDHFKSNRNIYIYSSEEDQFSRPRTGSSLRRKPKKRSVVDRERINKYSSASHFSPTVMKTAAKFVHPHLKSCSLNELRSSSTLEMGKMHSSSQQEMSITAKNIDMFAKNSTENSYRKYNEEISLNTNLARTKESISAPDFHSSSDRRSASKPNSHGTEAVKSTVPTCRTSHKSTEIFERLEASADSSPNRTPLKLVQSSNTTNLCSQSFVFSPATDLTQYPIADAALGQSTSPHTFGGSLDGRVKSPVEENESLLGQKSALNCVELDSTHFDRGSNVPKMYFDSAAFVPDSRGILCEDRETLNKKSELEEIPSRPTVMKTDLEEPSEMTKLLLNNDTQSKHDSMNVAVEVDDLETIELDLPELESVNTVLSHLSEQLLHHLQGLVLNSSEASLEGSAYHKLIDYIKFVGSASHGAHEMKLKQEVAELLVDLFSDIKEQQQASLQQDEIVMETAKSRVAELNTSGKSFAPPNKLCTVADSSVVPVVPFNKESPKTDCTRACAEAYSGPVHSTASLRTTKSQHNFAAREETHSGSSDNSEQREHGIVTEMRTHAMSASPPVCYESPGLGYCASLSSLMASSRSSSSLSEVSSSHLCTTRESESNLNDSRDVLGRKSCSSSLGEVAFIMSGTIEARTFAGAEVAKCSRTDDVGLPAMKKVNELAGLKSVYVVHNDKKDDSYISEEKLKNEDTQSRIYCEIQAIPKNSTILMESGLKTTSADDSFKTETDSPCLTADDSLRMTSDSLKQITDDSPRLGRADNLALIGDCFRLAGSIRNLMTENMAPVCSSSQSINLTSTFPACPTSRQNSNPVPSSYYTSAFSKVPGSASIMTVATGAEHQNVPGFQDVQEGYRIANCPCSPRTLDQEISNMRAALRDQAFSSLPDPHTARKLAEYSGADHDSGLQFFSPSQDIEHRNEFKSLQSRISPTSKVDVSAFSADGQTIYPQSNDPDHQLTGLSTKFIPDSIPVLSQISIDTSYRESSQASSTRNEPPEIKKNKNNVRGTEKRLKNRLPTTYLHFGDVEAKEGGRKLTVAPNRSSDDSASACETVASDEPRLDEASVSSFEFYCAPSQDFAALDRHSDRNIGSASGRGQRGEDETSVAASIDLCRQCDGPPVSAAGELVSSHQSFSAGNLKDLAEKVSSPPELSYVVDEVCSSPSDVNSVTNEQSLLASKMHNAFDGNTLGTSELSCVPEGKLVTCPVVNPAAAEKSLLNSHMILNSDRDTLEHPIPGSDAESSVHLAAKKRSANARKSSLIKQKETSVTEQSTPTPVATPAVDIALQMGTESISSAEERPCASDASIRSADNPGDPASDVRDASLVAIQIGPNELTAISSVAVVDETTYFSQGRSNVRQKETLSCNDSDLSATAPAIASTPNLEALSCQPAAIDKISIVNAPSPVEVSSCTSPMFSDSSKNFVHSKETNLNGSTNVSISKTSALGSIAIFSSDENGGIKHLPNSSHQILDPGTKENFVAVSAETSNKSTTSTDGGEIEDFNNTNSVAAEGQQVTTTMTFPDQQSPHSDLQRDSLPVQNDTIHVSSQSNKNIEHLSCADGIDTRRSSRLGSELESLSSHGDKSSKRSNTRHRSSSAASRKQRYAHKIEQYVRTLEKLERALAKMPESSAGSYGSTCSSSNENATSASNLALRSVTVECETIETIEKSCHRRKHISKSKNFNDVRAMPSDVCPRLVNPINDSSAPNAPVSKTSRKLPNIESQENVDSQIQTEEIGQNNFISQQETVPNPSLAQKPHLATDALLAPVSISDDTVNYPVSLSAGRQFKSDKNKFVSANCSLVASDNAEVNSPSEGQSVCDSKLHSDDLNLNSTAGSSCLRLLEAEVQQLQLVQKAVDALNLTDPQDMSSSWTSLNSGIDSREPDFQLISWDSRQKSISKKDYATSGSGCSHNKDLSRYGHPYSSNEPPVEEGISCMNSKPMDASPGDDCSCRPPKATQHVDSIRDDSSVREIPTETCFNQSHLSPPDDLHKSSQHPGFMSMPCREVKDCSQPASGFMSLLSNFEQQNAAVRAASLSNVVNAASSNNSFDDAVELASERTYDVFTEPEDDEFAHEEGTRQSNGIKGASDVAAGRHSAFDAHKDEVNNFSGVGNASEVLCKAAELQIVGTNTAVSSQAAPNLCCDFDGELNFTQRLTAGTSHPKKLTKNEDSFFSFDKTVRGFTNEDISPLMTSTVRGSSKKSLAAFEFRTPSAVNSKNIPGINVDGSHFLQNQPHSSSETPDAPTTRLSEANSSSHDSIAYINSRHMDRKSTHIIPASVLHTGNNFFSESSREDTRTRITNTKTFTSAVACSRATSFAGNAPALQTAPSRTNRQVEVSADSPIFPLQDKVSTKDFEQVFPSDESSVGHYSVAVQTGTSLLCLNAPPDQTLLESSVIETSAIDENARQQRSEIKENFTKSRMDSHAQQNFSGRSEMVPFRDTARLSSATRQPLTEESINSRSRETYKPSMKLASRSHGYQTQIKVGSKKNRADKMYGRAIPSLILDDDSTSTGVSRKGVMKVGLTDHAIRRSVKKSASPCSLIAGPDSVSFKSKYGRNRSCSESSSVFTPRAVRKNKDFLTAHHLPIRSSRASSVGRKERLTTKERVGDYARVGGRSQVGDIATANAYADDIAGVSDNAGTANSPSVHANRPANVPSSAGEESCFTFRVGTKSAALLAAGAQALTSSASALEKKEELSLQAALRLRRPDFVAAAEERRERLVRHQHARRGVQEYNWRVAATLPPALLSPRHLDTVLCRYVASPVLSYDELTQRTRRAVARLPEAAAREARQRRALAAKLNRIRRRQYGQKLQSAAIRGKVAHGHRDLACV</sequence>
<feature type="compositionally biased region" description="Polar residues" evidence="4">
    <location>
        <begin position="2807"/>
        <end position="2817"/>
    </location>
</feature>
<protein>
    <submittedName>
        <fullName evidence="7">Uncharacterized protein LOC108666642</fullName>
    </submittedName>
</protein>
<dbReference type="Proteomes" id="UP000694843">
    <property type="component" value="Unplaced"/>
</dbReference>
<evidence type="ECO:0000313" key="7">
    <source>
        <dbReference type="RefSeq" id="XP_018009042.2"/>
    </source>
</evidence>
<evidence type="ECO:0000256" key="4">
    <source>
        <dbReference type="SAM" id="MobiDB-lite"/>
    </source>
</evidence>
<dbReference type="OrthoDB" id="6360974at2759"/>
<keyword evidence="6" id="KW-1185">Reference proteome</keyword>
<feature type="compositionally biased region" description="Polar residues" evidence="4">
    <location>
        <begin position="1548"/>
        <end position="1560"/>
    </location>
</feature>
<evidence type="ECO:0000256" key="3">
    <source>
        <dbReference type="ARBA" id="ARBA00023212"/>
    </source>
</evidence>
<feature type="compositionally biased region" description="Low complexity" evidence="4">
    <location>
        <begin position="2133"/>
        <end position="2143"/>
    </location>
</feature>
<feature type="domain" description="ALMS motif" evidence="5">
    <location>
        <begin position="3255"/>
        <end position="3374"/>
    </location>
</feature>
<gene>
    <name evidence="7" type="primary">LOC108666642</name>
</gene>
<dbReference type="KEGG" id="hazt:108666642"/>
<feature type="region of interest" description="Disordered" evidence="4">
    <location>
        <begin position="2785"/>
        <end position="2817"/>
    </location>
</feature>
<dbReference type="InterPro" id="IPR029299">
    <property type="entry name" value="ALMS_motif"/>
</dbReference>
<feature type="region of interest" description="Disordered" evidence="4">
    <location>
        <begin position="278"/>
        <end position="299"/>
    </location>
</feature>
<organism evidence="6 7">
    <name type="scientific">Hyalella azteca</name>
    <name type="common">Amphipod</name>
    <dbReference type="NCBI Taxonomy" id="294128"/>
    <lineage>
        <taxon>Eukaryota</taxon>
        <taxon>Metazoa</taxon>
        <taxon>Ecdysozoa</taxon>
        <taxon>Arthropoda</taxon>
        <taxon>Crustacea</taxon>
        <taxon>Multicrustacea</taxon>
        <taxon>Malacostraca</taxon>
        <taxon>Eumalacostraca</taxon>
        <taxon>Peracarida</taxon>
        <taxon>Amphipoda</taxon>
        <taxon>Senticaudata</taxon>
        <taxon>Talitrida</taxon>
        <taxon>Talitroidea</taxon>
        <taxon>Hyalellidae</taxon>
        <taxon>Hyalella</taxon>
    </lineage>
</organism>
<evidence type="ECO:0000256" key="1">
    <source>
        <dbReference type="ARBA" id="ARBA00004300"/>
    </source>
</evidence>
<feature type="region of interest" description="Disordered" evidence="4">
    <location>
        <begin position="1548"/>
        <end position="1580"/>
    </location>
</feature>
<feature type="region of interest" description="Disordered" evidence="4">
    <location>
        <begin position="1094"/>
        <end position="1114"/>
    </location>
</feature>
<keyword evidence="2" id="KW-0963">Cytoplasm</keyword>
<dbReference type="RefSeq" id="XP_018009042.2">
    <property type="nucleotide sequence ID" value="XM_018153553.2"/>
</dbReference>
<feature type="compositionally biased region" description="Basic residues" evidence="4">
    <location>
        <begin position="2150"/>
        <end position="2169"/>
    </location>
</feature>
<name>A0A8B7N593_HYAAZ</name>
<feature type="compositionally biased region" description="Low complexity" evidence="4">
    <location>
        <begin position="2192"/>
        <end position="2210"/>
    </location>
</feature>
<feature type="compositionally biased region" description="Polar residues" evidence="4">
    <location>
        <begin position="2263"/>
        <end position="2275"/>
    </location>
</feature>
<evidence type="ECO:0000256" key="2">
    <source>
        <dbReference type="ARBA" id="ARBA00022490"/>
    </source>
</evidence>